<feature type="region of interest" description="Disordered" evidence="1">
    <location>
        <begin position="29"/>
        <end position="51"/>
    </location>
</feature>
<sequence length="211" mass="23876">MRKKGFLVAVLGLFFVLLTACGQQMSFDESEPQVSVDNIPDEPSASELRDQLNQSTTNDIEALISNHFFLLDVVNTDNGNANIYATRRFNVQETVELLREKIQPEEVSDYKDNQQILAYPDHFVSIKQSEEDSDVTFIEVANDEFVRNHYSPSFLNTYFNYLLLSRLLDVDDWDKRRRQCQNGGCYGGYTTSTSPGRGMSDYRGGGPGSGK</sequence>
<proteinExistence type="predicted"/>
<dbReference type="OrthoDB" id="2967172at2"/>
<dbReference type="AlphaFoldDB" id="A0A516KHK0"/>
<dbReference type="RefSeq" id="WP_143894814.1">
    <property type="nucleotide sequence ID" value="NZ_CP041666.1"/>
</dbReference>
<evidence type="ECO:0000313" key="2">
    <source>
        <dbReference type="EMBL" id="QDP40857.1"/>
    </source>
</evidence>
<dbReference type="InterPro" id="IPR025341">
    <property type="entry name" value="DUF4247"/>
</dbReference>
<name>A0A516KHK0_9BACI</name>
<feature type="compositionally biased region" description="Low complexity" evidence="1">
    <location>
        <begin position="188"/>
        <end position="198"/>
    </location>
</feature>
<dbReference type="Pfam" id="PF14042">
    <property type="entry name" value="DUF4247"/>
    <property type="match status" value="1"/>
</dbReference>
<feature type="region of interest" description="Disordered" evidence="1">
    <location>
        <begin position="184"/>
        <end position="211"/>
    </location>
</feature>
<dbReference type="EMBL" id="CP041666">
    <property type="protein sequence ID" value="QDP40857.1"/>
    <property type="molecule type" value="Genomic_DNA"/>
</dbReference>
<keyword evidence="3" id="KW-1185">Reference proteome</keyword>
<accession>A0A516KHK0</accession>
<reference evidence="2 3" key="1">
    <citation type="submission" date="2019-07" db="EMBL/GenBank/DDBJ databases">
        <authorList>
            <person name="Li J."/>
        </authorList>
    </citation>
    <scope>NUCLEOTIDE SEQUENCE [LARGE SCALE GENOMIC DNA]</scope>
    <source>
        <strain evidence="2 3">TKL69</strain>
    </source>
</reference>
<evidence type="ECO:0000256" key="1">
    <source>
        <dbReference type="SAM" id="MobiDB-lite"/>
    </source>
</evidence>
<gene>
    <name evidence="2" type="ORF">FN924_12060</name>
</gene>
<dbReference type="PROSITE" id="PS51257">
    <property type="entry name" value="PROKAR_LIPOPROTEIN"/>
    <property type="match status" value="1"/>
</dbReference>
<dbReference type="KEGG" id="aqt:FN924_12060"/>
<organism evidence="2 3">
    <name type="scientific">Radiobacillus deserti</name>
    <dbReference type="NCBI Taxonomy" id="2594883"/>
    <lineage>
        <taxon>Bacteria</taxon>
        <taxon>Bacillati</taxon>
        <taxon>Bacillota</taxon>
        <taxon>Bacilli</taxon>
        <taxon>Bacillales</taxon>
        <taxon>Bacillaceae</taxon>
        <taxon>Radiobacillus</taxon>
    </lineage>
</organism>
<evidence type="ECO:0000313" key="3">
    <source>
        <dbReference type="Proteomes" id="UP000315215"/>
    </source>
</evidence>
<dbReference type="Proteomes" id="UP000315215">
    <property type="component" value="Chromosome"/>
</dbReference>
<protein>
    <submittedName>
        <fullName evidence="2">DUF4247 domain-containing protein</fullName>
    </submittedName>
</protein>